<dbReference type="Gene3D" id="1.10.10.10">
    <property type="entry name" value="Winged helix-like DNA-binding domain superfamily/Winged helix DNA-binding domain"/>
    <property type="match status" value="1"/>
</dbReference>
<dbReference type="EMBL" id="WOGT01000001">
    <property type="protein sequence ID" value="MUN53719.1"/>
    <property type="molecule type" value="Genomic_DNA"/>
</dbReference>
<evidence type="ECO:0000313" key="15">
    <source>
        <dbReference type="Proteomes" id="UP000462152"/>
    </source>
</evidence>
<evidence type="ECO:0000256" key="13">
    <source>
        <dbReference type="SAM" id="MobiDB-lite"/>
    </source>
</evidence>
<protein>
    <submittedName>
        <fullName evidence="14">Transcriptional repressor</fullName>
    </submittedName>
</protein>
<dbReference type="PANTHER" id="PTHR33202:SF18">
    <property type="entry name" value="TRANSCRIPTIONAL REGULATOR FURA"/>
    <property type="match status" value="1"/>
</dbReference>
<evidence type="ECO:0000256" key="12">
    <source>
        <dbReference type="PIRSR" id="PIRSR602481-2"/>
    </source>
</evidence>
<keyword evidence="8" id="KW-0805">Transcription regulation</keyword>
<keyword evidence="3" id="KW-0963">Cytoplasm</keyword>
<comment type="subcellular location">
    <subcellularLocation>
        <location evidence="1">Cytoplasm</location>
    </subcellularLocation>
</comment>
<dbReference type="Pfam" id="PF01475">
    <property type="entry name" value="FUR"/>
    <property type="match status" value="1"/>
</dbReference>
<proteinExistence type="inferred from homology"/>
<comment type="similarity">
    <text evidence="2">Belongs to the Fur family.</text>
</comment>
<dbReference type="SUPFAM" id="SSF46785">
    <property type="entry name" value="Winged helix' DNA-binding domain"/>
    <property type="match status" value="1"/>
</dbReference>
<dbReference type="InterPro" id="IPR036390">
    <property type="entry name" value="WH_DNA-bd_sf"/>
</dbReference>
<comment type="cofactor">
    <cofactor evidence="11">
        <name>Zn(2+)</name>
        <dbReference type="ChEBI" id="CHEBI:29105"/>
    </cofactor>
    <text evidence="11">Binds 1 zinc ion per subunit.</text>
</comment>
<evidence type="ECO:0000256" key="9">
    <source>
        <dbReference type="ARBA" id="ARBA00023125"/>
    </source>
</evidence>
<evidence type="ECO:0000256" key="7">
    <source>
        <dbReference type="ARBA" id="ARBA00023004"/>
    </source>
</evidence>
<evidence type="ECO:0000256" key="5">
    <source>
        <dbReference type="ARBA" id="ARBA00022723"/>
    </source>
</evidence>
<dbReference type="GO" id="GO:0008270">
    <property type="term" value="F:zinc ion binding"/>
    <property type="evidence" value="ECO:0007669"/>
    <property type="project" value="TreeGrafter"/>
</dbReference>
<keyword evidence="4" id="KW-0678">Repressor</keyword>
<dbReference type="CDD" id="cd07153">
    <property type="entry name" value="Fur_like"/>
    <property type="match status" value="1"/>
</dbReference>
<feature type="region of interest" description="Disordered" evidence="13">
    <location>
        <begin position="158"/>
        <end position="181"/>
    </location>
</feature>
<reference evidence="14 15" key="1">
    <citation type="submission" date="2019-12" db="EMBL/GenBank/DDBJ databases">
        <authorList>
            <person name="Li J."/>
            <person name="Shi Y."/>
            <person name="Xu G."/>
            <person name="Xiao D."/>
            <person name="Ran X."/>
        </authorList>
    </citation>
    <scope>NUCLEOTIDE SEQUENCE [LARGE SCALE GENOMIC DNA]</scope>
    <source>
        <strain evidence="14 15">JCM 15915</strain>
    </source>
</reference>
<dbReference type="InterPro" id="IPR002481">
    <property type="entry name" value="FUR"/>
</dbReference>
<keyword evidence="5 11" id="KW-0479">Metal-binding</keyword>
<evidence type="ECO:0000256" key="10">
    <source>
        <dbReference type="ARBA" id="ARBA00023163"/>
    </source>
</evidence>
<dbReference type="InterPro" id="IPR036388">
    <property type="entry name" value="WH-like_DNA-bd_sf"/>
</dbReference>
<evidence type="ECO:0000256" key="1">
    <source>
        <dbReference type="ARBA" id="ARBA00004496"/>
    </source>
</evidence>
<feature type="binding site" evidence="11">
    <location>
        <position position="114"/>
    </location>
    <ligand>
        <name>Zn(2+)</name>
        <dbReference type="ChEBI" id="CHEBI:29105"/>
    </ligand>
</feature>
<keyword evidence="7 12" id="KW-0408">Iron</keyword>
<dbReference type="GO" id="GO:0003700">
    <property type="term" value="F:DNA-binding transcription factor activity"/>
    <property type="evidence" value="ECO:0007669"/>
    <property type="project" value="InterPro"/>
</dbReference>
<dbReference type="GO" id="GO:0045892">
    <property type="term" value="P:negative regulation of DNA-templated transcription"/>
    <property type="evidence" value="ECO:0007669"/>
    <property type="project" value="TreeGrafter"/>
</dbReference>
<comment type="cofactor">
    <cofactor evidence="12">
        <name>Mn(2+)</name>
        <dbReference type="ChEBI" id="CHEBI:29035"/>
    </cofactor>
    <cofactor evidence="12">
        <name>Fe(2+)</name>
        <dbReference type="ChEBI" id="CHEBI:29033"/>
    </cofactor>
    <text evidence="12">Binds 1 Mn(2+) or Fe(2+) ion per subunit.</text>
</comment>
<comment type="caution">
    <text evidence="14">The sequence shown here is derived from an EMBL/GenBank/DDBJ whole genome shotgun (WGS) entry which is preliminary data.</text>
</comment>
<feature type="binding site" evidence="11">
    <location>
        <position position="154"/>
    </location>
    <ligand>
        <name>Zn(2+)</name>
        <dbReference type="ChEBI" id="CHEBI:29105"/>
    </ligand>
</feature>
<dbReference type="RefSeq" id="WP_129314794.1">
    <property type="nucleotide sequence ID" value="NZ_NOIQ01000002.1"/>
</dbReference>
<keyword evidence="6 11" id="KW-0862">Zinc</keyword>
<evidence type="ECO:0000313" key="14">
    <source>
        <dbReference type="EMBL" id="MUN53719.1"/>
    </source>
</evidence>
<feature type="binding site" evidence="11">
    <location>
        <position position="111"/>
    </location>
    <ligand>
        <name>Zn(2+)</name>
        <dbReference type="ChEBI" id="CHEBI:29105"/>
    </ligand>
</feature>
<dbReference type="GO" id="GO:0000976">
    <property type="term" value="F:transcription cis-regulatory region binding"/>
    <property type="evidence" value="ECO:0007669"/>
    <property type="project" value="TreeGrafter"/>
</dbReference>
<keyword evidence="10" id="KW-0804">Transcription</keyword>
<evidence type="ECO:0000256" key="3">
    <source>
        <dbReference type="ARBA" id="ARBA00022490"/>
    </source>
</evidence>
<dbReference type="Proteomes" id="UP000462152">
    <property type="component" value="Unassembled WGS sequence"/>
</dbReference>
<evidence type="ECO:0000256" key="4">
    <source>
        <dbReference type="ARBA" id="ARBA00022491"/>
    </source>
</evidence>
<sequence length="181" mass="19720">MTSVHQHPGHALEGPSLDDLRAQWSDELRSRGRRVTKQRIAVLTAVHRHQHSPAENIVTYVRDELPNITVQSVYVVLADLTDIELLRKFQPPNTPALYETRASDNHHHALCVVCGRIEDVDCAIGEAPCLTPSETHGMSIIAADVVYRGICQSCRSSEEGTGSPDPHAAHAAPTSSGLTAH</sequence>
<evidence type="ECO:0000256" key="2">
    <source>
        <dbReference type="ARBA" id="ARBA00007957"/>
    </source>
</evidence>
<dbReference type="PANTHER" id="PTHR33202">
    <property type="entry name" value="ZINC UPTAKE REGULATION PROTEIN"/>
    <property type="match status" value="1"/>
</dbReference>
<evidence type="ECO:0000256" key="6">
    <source>
        <dbReference type="ARBA" id="ARBA00022833"/>
    </source>
</evidence>
<dbReference type="InterPro" id="IPR043135">
    <property type="entry name" value="Fur_C"/>
</dbReference>
<feature type="binding site" evidence="12">
    <location>
        <position position="126"/>
    </location>
    <ligand>
        <name>Fe cation</name>
        <dbReference type="ChEBI" id="CHEBI:24875"/>
    </ligand>
</feature>
<dbReference type="GO" id="GO:1900376">
    <property type="term" value="P:regulation of secondary metabolite biosynthetic process"/>
    <property type="evidence" value="ECO:0007669"/>
    <property type="project" value="TreeGrafter"/>
</dbReference>
<evidence type="ECO:0000256" key="11">
    <source>
        <dbReference type="PIRSR" id="PIRSR602481-1"/>
    </source>
</evidence>
<keyword evidence="9" id="KW-0238">DNA-binding</keyword>
<organism evidence="14 15">
    <name type="scientific">Rothia koreensis</name>
    <dbReference type="NCBI Taxonomy" id="592378"/>
    <lineage>
        <taxon>Bacteria</taxon>
        <taxon>Bacillati</taxon>
        <taxon>Actinomycetota</taxon>
        <taxon>Actinomycetes</taxon>
        <taxon>Micrococcales</taxon>
        <taxon>Micrococcaceae</taxon>
        <taxon>Rothia</taxon>
    </lineage>
</organism>
<feature type="binding site" evidence="11">
    <location>
        <position position="151"/>
    </location>
    <ligand>
        <name>Zn(2+)</name>
        <dbReference type="ChEBI" id="CHEBI:29105"/>
    </ligand>
</feature>
<dbReference type="AlphaFoldDB" id="A0A7K1LEW2"/>
<evidence type="ECO:0000256" key="8">
    <source>
        <dbReference type="ARBA" id="ARBA00023015"/>
    </source>
</evidence>
<gene>
    <name evidence="14" type="ORF">GMA10_00480</name>
</gene>
<dbReference type="Gene3D" id="3.30.1490.190">
    <property type="match status" value="1"/>
</dbReference>
<name>A0A7K1LEW2_9MICC</name>
<dbReference type="GO" id="GO:0005737">
    <property type="term" value="C:cytoplasm"/>
    <property type="evidence" value="ECO:0007669"/>
    <property type="project" value="UniProtKB-SubCell"/>
</dbReference>
<dbReference type="OrthoDB" id="5242893at2"/>
<keyword evidence="15" id="KW-1185">Reference proteome</keyword>
<accession>A0A7K1LEW2</accession>